<evidence type="ECO:0000313" key="3">
    <source>
        <dbReference type="EMBL" id="GAA2075104.1"/>
    </source>
</evidence>
<dbReference type="InterPro" id="IPR005693">
    <property type="entry name" value="Mce"/>
</dbReference>
<name>A0ABN2VWZ2_9ACTN</name>
<keyword evidence="4" id="KW-1185">Reference proteome</keyword>
<dbReference type="Pfam" id="PF11887">
    <property type="entry name" value="Mce4_CUP1"/>
    <property type="match status" value="1"/>
</dbReference>
<evidence type="ECO:0000259" key="2">
    <source>
        <dbReference type="Pfam" id="PF11887"/>
    </source>
</evidence>
<dbReference type="Proteomes" id="UP001501480">
    <property type="component" value="Unassembled WGS sequence"/>
</dbReference>
<proteinExistence type="predicted"/>
<dbReference type="RefSeq" id="WP_344326041.1">
    <property type="nucleotide sequence ID" value="NZ_BAAAPY010000003.1"/>
</dbReference>
<evidence type="ECO:0000313" key="4">
    <source>
        <dbReference type="Proteomes" id="UP001501480"/>
    </source>
</evidence>
<feature type="domain" description="Mammalian cell entry C-terminal" evidence="2">
    <location>
        <begin position="118"/>
        <end position="302"/>
    </location>
</feature>
<dbReference type="PANTHER" id="PTHR33371:SF18">
    <property type="entry name" value="MCE-FAMILY PROTEIN MCE3C"/>
    <property type="match status" value="1"/>
</dbReference>
<accession>A0ABN2VWZ2</accession>
<comment type="caution">
    <text evidence="3">The sequence shown here is derived from an EMBL/GenBank/DDBJ whole genome shotgun (WGS) entry which is preliminary data.</text>
</comment>
<dbReference type="PRINTS" id="PR01782">
    <property type="entry name" value="MCEVIRFACTOR"/>
</dbReference>
<feature type="domain" description="Mce/MlaD" evidence="1">
    <location>
        <begin position="39"/>
        <end position="113"/>
    </location>
</feature>
<reference evidence="3 4" key="1">
    <citation type="journal article" date="2019" name="Int. J. Syst. Evol. Microbiol.">
        <title>The Global Catalogue of Microorganisms (GCM) 10K type strain sequencing project: providing services to taxonomists for standard genome sequencing and annotation.</title>
        <authorList>
            <consortium name="The Broad Institute Genomics Platform"/>
            <consortium name="The Broad Institute Genome Sequencing Center for Infectious Disease"/>
            <person name="Wu L."/>
            <person name="Ma J."/>
        </authorList>
    </citation>
    <scope>NUCLEOTIDE SEQUENCE [LARGE SCALE GENOMIC DNA]</scope>
    <source>
        <strain evidence="3 4">JCM 15749</strain>
    </source>
</reference>
<dbReference type="InterPro" id="IPR024516">
    <property type="entry name" value="Mce_C"/>
</dbReference>
<sequence>MKPFRERNHTIIGLLGFAVIAAMLLAAFRADQLPIIGAGDTYYAEFAEIGGLRDDAEVRVAGITVGKVQDIELDGDRVKVTFKIDKGTDLGAETGAEIKLRTLLGAQFLALTPNGSGELERGATIPLERTVPPYDVVEAFSDLTEVNEALDKEQIALALETLGDVAAETPTEFRAAISGVSDLSANLAARDEQINTLLVNLKKVTGVLNSRNAELETLFRDATVLFDALSSRRESINRLLVSTQEISSELQLLVAETEADLNPALRRLERVTDMLVRNRDSLDQAITSLPGFLRVFSNALGTGPWFELYVQIGGDNN</sequence>
<gene>
    <name evidence="3" type="ORF">GCM10009821_12610</name>
</gene>
<dbReference type="EMBL" id="BAAAPY010000003">
    <property type="protein sequence ID" value="GAA2075104.1"/>
    <property type="molecule type" value="Genomic_DNA"/>
</dbReference>
<protein>
    <submittedName>
        <fullName evidence="3">MCE family protein</fullName>
    </submittedName>
</protein>
<dbReference type="InterPro" id="IPR003399">
    <property type="entry name" value="Mce/MlaD"/>
</dbReference>
<dbReference type="PANTHER" id="PTHR33371">
    <property type="entry name" value="INTERMEMBRANE PHOSPHOLIPID TRANSPORT SYSTEM BINDING PROTEIN MLAD-RELATED"/>
    <property type="match status" value="1"/>
</dbReference>
<dbReference type="InterPro" id="IPR052336">
    <property type="entry name" value="MlaD_Phospholipid_Transporter"/>
</dbReference>
<dbReference type="Pfam" id="PF02470">
    <property type="entry name" value="MlaD"/>
    <property type="match status" value="1"/>
</dbReference>
<organism evidence="3 4">
    <name type="scientific">Aeromicrobium halocynthiae</name>
    <dbReference type="NCBI Taxonomy" id="560557"/>
    <lineage>
        <taxon>Bacteria</taxon>
        <taxon>Bacillati</taxon>
        <taxon>Actinomycetota</taxon>
        <taxon>Actinomycetes</taxon>
        <taxon>Propionibacteriales</taxon>
        <taxon>Nocardioidaceae</taxon>
        <taxon>Aeromicrobium</taxon>
    </lineage>
</organism>
<dbReference type="NCBIfam" id="TIGR00996">
    <property type="entry name" value="Mtu_fam_mce"/>
    <property type="match status" value="1"/>
</dbReference>
<evidence type="ECO:0000259" key="1">
    <source>
        <dbReference type="Pfam" id="PF02470"/>
    </source>
</evidence>